<dbReference type="InterPro" id="IPR002550">
    <property type="entry name" value="CNNM"/>
</dbReference>
<evidence type="ECO:0000256" key="3">
    <source>
        <dbReference type="PROSITE-ProRule" id="PRU01193"/>
    </source>
</evidence>
<sequence>MIFFLLLFAFGISLSAFFSGSETGLYRVPRVRLVLDAISGRLVSKVLLWLANHPTVFVATVLVGNNIANYLTSFAVVMAISLVISNNQSAAELFGTVMVTPIVFVFGELLPKYLFFNAPYRMLGFSGPLLVLTTILFLPITGLLVLLNNLLSAFSGPAPFQSRQSMARGELQQMLRHGHTIGLLKPSQQRTAQNMWQVGERRAKAFAVPPDRLARIPSTATPDEAITAARRQGHPLILVEDPKTRRTTGYVRYADLASAELPLVNRIRPVVRVKQEANNLQVLFELYDKHSDIAELIDAAGQVTALVTLRQLQEPLLRH</sequence>
<dbReference type="Gene3D" id="3.90.1280.20">
    <property type="match status" value="1"/>
</dbReference>
<keyword evidence="3 4" id="KW-0812">Transmembrane</keyword>
<dbReference type="Gene3D" id="3.10.580.10">
    <property type="entry name" value="CBS-domain"/>
    <property type="match status" value="1"/>
</dbReference>
<dbReference type="AlphaFoldDB" id="A0A517LVP3"/>
<dbReference type="InterPro" id="IPR046342">
    <property type="entry name" value="CBS_dom_sf"/>
</dbReference>
<feature type="domain" description="CNNM transmembrane" evidence="5">
    <location>
        <begin position="1"/>
        <end position="188"/>
    </location>
</feature>
<evidence type="ECO:0000313" key="7">
    <source>
        <dbReference type="Proteomes" id="UP000319557"/>
    </source>
</evidence>
<proteinExistence type="predicted"/>
<feature type="transmembrane region" description="Helical" evidence="4">
    <location>
        <begin position="91"/>
        <end position="110"/>
    </location>
</feature>
<dbReference type="RefSeq" id="WP_145342593.1">
    <property type="nucleotide sequence ID" value="NZ_CP036261.1"/>
</dbReference>
<dbReference type="PANTHER" id="PTHR22777:SF17">
    <property type="entry name" value="UPF0053 PROTEIN SLL0260"/>
    <property type="match status" value="1"/>
</dbReference>
<organism evidence="6 7">
    <name type="scientific">Rosistilla ulvae</name>
    <dbReference type="NCBI Taxonomy" id="1930277"/>
    <lineage>
        <taxon>Bacteria</taxon>
        <taxon>Pseudomonadati</taxon>
        <taxon>Planctomycetota</taxon>
        <taxon>Planctomycetia</taxon>
        <taxon>Pirellulales</taxon>
        <taxon>Pirellulaceae</taxon>
        <taxon>Rosistilla</taxon>
    </lineage>
</organism>
<evidence type="ECO:0000259" key="5">
    <source>
        <dbReference type="PROSITE" id="PS51846"/>
    </source>
</evidence>
<dbReference type="SUPFAM" id="SSF54631">
    <property type="entry name" value="CBS-domain pair"/>
    <property type="match status" value="1"/>
</dbReference>
<dbReference type="Proteomes" id="UP000319557">
    <property type="component" value="Chromosome"/>
</dbReference>
<evidence type="ECO:0000256" key="2">
    <source>
        <dbReference type="ARBA" id="ARBA00023122"/>
    </source>
</evidence>
<keyword evidence="7" id="KW-1185">Reference proteome</keyword>
<dbReference type="PANTHER" id="PTHR22777">
    <property type="entry name" value="HEMOLYSIN-RELATED"/>
    <property type="match status" value="1"/>
</dbReference>
<dbReference type="PROSITE" id="PS51846">
    <property type="entry name" value="CNNM"/>
    <property type="match status" value="1"/>
</dbReference>
<dbReference type="Pfam" id="PF01595">
    <property type="entry name" value="CNNM"/>
    <property type="match status" value="1"/>
</dbReference>
<evidence type="ECO:0000256" key="4">
    <source>
        <dbReference type="SAM" id="Phobius"/>
    </source>
</evidence>
<keyword evidence="3 4" id="KW-1133">Transmembrane helix</keyword>
<dbReference type="KEGG" id="ruv:EC9_08630"/>
<protein>
    <recommendedName>
        <fullName evidence="5">CNNM transmembrane domain-containing protein</fullName>
    </recommendedName>
</protein>
<accession>A0A517LVP3</accession>
<feature type="transmembrane region" description="Helical" evidence="4">
    <location>
        <begin position="130"/>
        <end position="151"/>
    </location>
</feature>
<evidence type="ECO:0000256" key="1">
    <source>
        <dbReference type="ARBA" id="ARBA00022737"/>
    </source>
</evidence>
<evidence type="ECO:0000313" key="6">
    <source>
        <dbReference type="EMBL" id="QDS86690.1"/>
    </source>
</evidence>
<keyword evidence="1" id="KW-0677">Repeat</keyword>
<dbReference type="EMBL" id="CP036261">
    <property type="protein sequence ID" value="QDS86690.1"/>
    <property type="molecule type" value="Genomic_DNA"/>
</dbReference>
<name>A0A517LVP3_9BACT</name>
<keyword evidence="3 4" id="KW-0472">Membrane</keyword>
<gene>
    <name evidence="6" type="ORF">EC9_08630</name>
</gene>
<keyword evidence="2" id="KW-0129">CBS domain</keyword>
<feature type="transmembrane region" description="Helical" evidence="4">
    <location>
        <begin position="67"/>
        <end position="84"/>
    </location>
</feature>
<reference evidence="6 7" key="1">
    <citation type="submission" date="2019-02" db="EMBL/GenBank/DDBJ databases">
        <title>Deep-cultivation of Planctomycetes and their phenomic and genomic characterization uncovers novel biology.</title>
        <authorList>
            <person name="Wiegand S."/>
            <person name="Jogler M."/>
            <person name="Boedeker C."/>
            <person name="Pinto D."/>
            <person name="Vollmers J."/>
            <person name="Rivas-Marin E."/>
            <person name="Kohn T."/>
            <person name="Peeters S.H."/>
            <person name="Heuer A."/>
            <person name="Rast P."/>
            <person name="Oberbeckmann S."/>
            <person name="Bunk B."/>
            <person name="Jeske O."/>
            <person name="Meyerdierks A."/>
            <person name="Storesund J.E."/>
            <person name="Kallscheuer N."/>
            <person name="Luecker S."/>
            <person name="Lage O.M."/>
            <person name="Pohl T."/>
            <person name="Merkel B.J."/>
            <person name="Hornburger P."/>
            <person name="Mueller R.-W."/>
            <person name="Bruemmer F."/>
            <person name="Labrenz M."/>
            <person name="Spormann A.M."/>
            <person name="Op den Camp H."/>
            <person name="Overmann J."/>
            <person name="Amann R."/>
            <person name="Jetten M.S.M."/>
            <person name="Mascher T."/>
            <person name="Medema M.H."/>
            <person name="Devos D.P."/>
            <person name="Kaster A.-K."/>
            <person name="Ovreas L."/>
            <person name="Rohde M."/>
            <person name="Galperin M.Y."/>
            <person name="Jogler C."/>
        </authorList>
    </citation>
    <scope>NUCLEOTIDE SEQUENCE [LARGE SCALE GENOMIC DNA]</scope>
    <source>
        <strain evidence="6 7">EC9</strain>
    </source>
</reference>
<dbReference type="OrthoDB" id="274143at2"/>
<dbReference type="GO" id="GO:0005886">
    <property type="term" value="C:plasma membrane"/>
    <property type="evidence" value="ECO:0007669"/>
    <property type="project" value="TreeGrafter"/>
</dbReference>